<proteinExistence type="predicted"/>
<dbReference type="AlphaFoldDB" id="A0A2S8IWD0"/>
<feature type="compositionally biased region" description="Basic residues" evidence="2">
    <location>
        <begin position="15"/>
        <end position="24"/>
    </location>
</feature>
<sequence>MSRRPCANPVPTRDQRRKREHRMKKHAWIRYTPIALAAALSLTACGGDDVTQQGLSAVKNVVVIYAENRSFDNLYGNFPGANGLQNATAANSVQKDRDGSTMATLPKVWGGLTATGITPAVTEAMTANLPNAPFAIDDPNGFNQPMSIATRDIVHRFYQDQMQINGGKNDMYAAWTDAGGLTMGHYTPDPSKLPLWKIAQQYVLADNFFMGAFGGSFLNHQYLICACAPFYANANTSPAAGKIAVLNADGKSLKVAANSPASALSGPPKFVNDGAITPDFFAVNTMQPPYQPSGNKAATGGDPLLADPANASTMPPQTATNIGDLLTNANVSWAWYSGAWGQALQASQNGTSNVIYGADLSTPNFQPHHQPFNYFANQAPGTANRAQHLLDGGANGAEFIKAIDAGTLPAVTFYKPQGNLNEHPGYTDVTSGDQHIADVIAHLQASPQWKNMVVVVTYDENGGFWDHAAPPNADRWGPGTRIPALIVSPYAKKGFVDHTQYDTGSILRFITRRYSLPRLAGLQQRDDALKANGAQPMGDLTNALTLSPNL</sequence>
<dbReference type="NCBIfam" id="TIGR03397">
    <property type="entry name" value="acid_phos_Burk"/>
    <property type="match status" value="1"/>
</dbReference>
<dbReference type="EMBL" id="PUIQ01000011">
    <property type="protein sequence ID" value="PQP19091.1"/>
    <property type="molecule type" value="Genomic_DNA"/>
</dbReference>
<dbReference type="PANTHER" id="PTHR31956:SF1">
    <property type="entry name" value="NON-SPECIFIC PHOSPHOLIPASE C1"/>
    <property type="match status" value="1"/>
</dbReference>
<accession>A0A2S8IWD0</accession>
<dbReference type="Proteomes" id="UP000238206">
    <property type="component" value="Unassembled WGS sequence"/>
</dbReference>
<dbReference type="SUPFAM" id="SSF53649">
    <property type="entry name" value="Alkaline phosphatase-like"/>
    <property type="match status" value="1"/>
</dbReference>
<evidence type="ECO:0000256" key="2">
    <source>
        <dbReference type="SAM" id="MobiDB-lite"/>
    </source>
</evidence>
<dbReference type="GO" id="GO:0003993">
    <property type="term" value="F:acid phosphatase activity"/>
    <property type="evidence" value="ECO:0007669"/>
    <property type="project" value="InterPro"/>
</dbReference>
<dbReference type="Gene3D" id="3.40.720.10">
    <property type="entry name" value="Alkaline Phosphatase, subunit A"/>
    <property type="match status" value="2"/>
</dbReference>
<dbReference type="PANTHER" id="PTHR31956">
    <property type="entry name" value="NON-SPECIFIC PHOSPHOLIPASE C4-RELATED"/>
    <property type="match status" value="1"/>
</dbReference>
<dbReference type="InterPro" id="IPR017768">
    <property type="entry name" value="AcpA"/>
</dbReference>
<keyword evidence="1" id="KW-0378">Hydrolase</keyword>
<dbReference type="Pfam" id="PF04185">
    <property type="entry name" value="Phosphoesterase"/>
    <property type="match status" value="1"/>
</dbReference>
<protein>
    <submittedName>
        <fullName evidence="3">Acid phosphatase</fullName>
    </submittedName>
</protein>
<comment type="caution">
    <text evidence="3">The sequence shown here is derived from an EMBL/GenBank/DDBJ whole genome shotgun (WGS) entry which is preliminary data.</text>
</comment>
<feature type="region of interest" description="Disordered" evidence="2">
    <location>
        <begin position="1"/>
        <end position="24"/>
    </location>
</feature>
<dbReference type="InterPro" id="IPR007312">
    <property type="entry name" value="Phosphoesterase"/>
</dbReference>
<evidence type="ECO:0000313" key="3">
    <source>
        <dbReference type="EMBL" id="PQP19091.1"/>
    </source>
</evidence>
<evidence type="ECO:0000256" key="1">
    <source>
        <dbReference type="ARBA" id="ARBA00022801"/>
    </source>
</evidence>
<name>A0A2S8IWD0_BURCE</name>
<evidence type="ECO:0000313" key="4">
    <source>
        <dbReference type="Proteomes" id="UP000238206"/>
    </source>
</evidence>
<organism evidence="3 4">
    <name type="scientific">Burkholderia cepacia</name>
    <name type="common">Pseudomonas cepacia</name>
    <dbReference type="NCBI Taxonomy" id="292"/>
    <lineage>
        <taxon>Bacteria</taxon>
        <taxon>Pseudomonadati</taxon>
        <taxon>Pseudomonadota</taxon>
        <taxon>Betaproteobacteria</taxon>
        <taxon>Burkholderiales</taxon>
        <taxon>Burkholderiaceae</taxon>
        <taxon>Burkholderia</taxon>
        <taxon>Burkholderia cepacia complex</taxon>
    </lineage>
</organism>
<gene>
    <name evidence="3" type="ORF">C5615_10955</name>
</gene>
<reference evidence="3 4" key="1">
    <citation type="submission" date="2018-02" db="EMBL/GenBank/DDBJ databases">
        <title>Draft genome sequencing of Burkholderia cepacia Y14-15.</title>
        <authorList>
            <person name="Zheng B.-X."/>
        </authorList>
    </citation>
    <scope>NUCLEOTIDE SEQUENCE [LARGE SCALE GENOMIC DNA]</scope>
    <source>
        <strain evidence="3 4">Y14-15</strain>
    </source>
</reference>
<dbReference type="InterPro" id="IPR017850">
    <property type="entry name" value="Alkaline_phosphatase_core_sf"/>
</dbReference>
<dbReference type="CDD" id="cd16013">
    <property type="entry name" value="AcpA"/>
    <property type="match status" value="1"/>
</dbReference>